<keyword evidence="1" id="KW-0175">Coiled coil</keyword>
<feature type="region of interest" description="Disordered" evidence="2">
    <location>
        <begin position="351"/>
        <end position="375"/>
    </location>
</feature>
<dbReference type="AlphaFoldDB" id="A0A1X7ARH0"/>
<reference evidence="3 4" key="1">
    <citation type="submission" date="2017-03" db="EMBL/GenBank/DDBJ databases">
        <authorList>
            <person name="Afonso C.L."/>
            <person name="Miller P.J."/>
            <person name="Scott M.A."/>
            <person name="Spackman E."/>
            <person name="Goraichik I."/>
            <person name="Dimitrov K.M."/>
            <person name="Suarez D.L."/>
            <person name="Swayne D.E."/>
        </authorList>
    </citation>
    <scope>NUCLEOTIDE SEQUENCE [LARGE SCALE GENOMIC DNA]</scope>
    <source>
        <strain evidence="3">SB41UT1</strain>
    </source>
</reference>
<protein>
    <submittedName>
        <fullName evidence="3">Uncharacterized protein</fullName>
    </submittedName>
</protein>
<feature type="region of interest" description="Disordered" evidence="2">
    <location>
        <begin position="250"/>
        <end position="287"/>
    </location>
</feature>
<accession>A0A1X7ARH0</accession>
<dbReference type="RefSeq" id="WP_133060650.1">
    <property type="nucleotide sequence ID" value="NZ_CBCSCN010000023.1"/>
</dbReference>
<gene>
    <name evidence="3" type="ORF">EHSB41UT_04724</name>
</gene>
<organism evidence="3 4">
    <name type="scientific">Parendozoicomonas haliclonae</name>
    <dbReference type="NCBI Taxonomy" id="1960125"/>
    <lineage>
        <taxon>Bacteria</taxon>
        <taxon>Pseudomonadati</taxon>
        <taxon>Pseudomonadota</taxon>
        <taxon>Gammaproteobacteria</taxon>
        <taxon>Oceanospirillales</taxon>
        <taxon>Endozoicomonadaceae</taxon>
        <taxon>Parendozoicomonas</taxon>
    </lineage>
</organism>
<feature type="compositionally biased region" description="Polar residues" evidence="2">
    <location>
        <begin position="355"/>
        <end position="366"/>
    </location>
</feature>
<proteinExistence type="predicted"/>
<feature type="compositionally biased region" description="Basic and acidic residues" evidence="2">
    <location>
        <begin position="252"/>
        <end position="271"/>
    </location>
</feature>
<evidence type="ECO:0000256" key="1">
    <source>
        <dbReference type="SAM" id="Coils"/>
    </source>
</evidence>
<keyword evidence="4" id="KW-1185">Reference proteome</keyword>
<evidence type="ECO:0000313" key="3">
    <source>
        <dbReference type="EMBL" id="SMA50906.1"/>
    </source>
</evidence>
<evidence type="ECO:0000313" key="4">
    <source>
        <dbReference type="Proteomes" id="UP000196573"/>
    </source>
</evidence>
<evidence type="ECO:0000256" key="2">
    <source>
        <dbReference type="SAM" id="MobiDB-lite"/>
    </source>
</evidence>
<feature type="coiled-coil region" evidence="1">
    <location>
        <begin position="86"/>
        <end position="190"/>
    </location>
</feature>
<name>A0A1X7ARH0_9GAMM</name>
<sequence>MKNIRWFLVLLLIGWHVVAYGAKGGEKGGAGVSRAPVKTTHIPGEVVAPEKVLATERVVHVLRTETNTKHLVEILNEDAEANKKKFALVQQAVRDAEAARKKLEDDKKETEKIHQQELAALNQAHKQKQSELEKQKQDILRKKKELNGQLKDLEDVVDNKKYVDLLVREIEEQDRLFQRVQSDYDKAEEDFLSKQKVVSSLKADAELKALLQEQAQQSLTSKKEALANKYADELKKLEAAEKPRIATLTTEAESKKEEAENEEKRLKDLQDKQQSAQDALNKAKSSKKREQIVGKIKAVKFAEVLAKTPDGEEYVPVDGAQYGIKTGISRRIRTERISSAEAQERIDHAAAMSGHDTTATEESSGEQGALGGRYHSVKTVTEKTRYTKTTKQQDQQRVSSARVDSAPVVINLAQYFPAKTSSRSCRRCRDCLWRFLRLFKNPPATAKGVRTYFAQDEGDPQYDHVWMKDPELPHTYYSRMQPVWDQYGKSWAGAVRQEAVIEDDLLKSLTYRMYAKPEELGETLLFRESDELFTLVLNTPDSKAKSLKASKDALLLSADLQVNDKSTGKKLSKKVYVPLADQSKERDGVAFRFMPYGETNLQYEGLAPVVWSEWLQGLLTVLVDGADGKDWVYKKLKARGNVMLSDMIKADFDPVVWLGLSDEGDMFHLNPESGEREPVSVSVVRSGNFDIAMWKRIEE</sequence>
<dbReference type="EMBL" id="FWPT01000019">
    <property type="protein sequence ID" value="SMA50906.1"/>
    <property type="molecule type" value="Genomic_DNA"/>
</dbReference>
<dbReference type="Proteomes" id="UP000196573">
    <property type="component" value="Unassembled WGS sequence"/>
</dbReference>